<evidence type="ECO:0000256" key="9">
    <source>
        <dbReference type="SAM" id="Phobius"/>
    </source>
</evidence>
<dbReference type="GO" id="GO:0016746">
    <property type="term" value="F:acyltransferase activity"/>
    <property type="evidence" value="ECO:0007669"/>
    <property type="project" value="UniProtKB-KW"/>
</dbReference>
<keyword evidence="1" id="KW-0645">Protease</keyword>
<dbReference type="GO" id="GO:0006508">
    <property type="term" value="P:proteolysis"/>
    <property type="evidence" value="ECO:0007669"/>
    <property type="project" value="UniProtKB-KW"/>
</dbReference>
<feature type="non-terminal residue" evidence="10">
    <location>
        <position position="1"/>
    </location>
</feature>
<dbReference type="PANTHER" id="PTHR11686:SF9">
    <property type="entry name" value="RE13973P"/>
    <property type="match status" value="1"/>
</dbReference>
<dbReference type="GO" id="GO:0006751">
    <property type="term" value="P:glutathione catabolic process"/>
    <property type="evidence" value="ECO:0007669"/>
    <property type="project" value="InterPro"/>
</dbReference>
<reference evidence="10" key="1">
    <citation type="submission" date="2023-10" db="EMBL/GenBank/DDBJ databases">
        <title>Genome assembly of Pristionchus species.</title>
        <authorList>
            <person name="Yoshida K."/>
            <person name="Sommer R.J."/>
        </authorList>
    </citation>
    <scope>NUCLEOTIDE SEQUENCE</scope>
    <source>
        <strain evidence="10">RS0144</strain>
    </source>
</reference>
<accession>A0AAV5S5Y6</accession>
<feature type="binding site" evidence="7">
    <location>
        <begin position="506"/>
        <end position="508"/>
    </location>
    <ligand>
        <name>L-glutamate</name>
        <dbReference type="ChEBI" id="CHEBI:29985"/>
    </ligand>
</feature>
<evidence type="ECO:0000313" key="11">
    <source>
        <dbReference type="Proteomes" id="UP001432027"/>
    </source>
</evidence>
<keyword evidence="9" id="KW-1133">Transmembrane helix</keyword>
<name>A0AAV5S5Y6_9BILA</name>
<dbReference type="GO" id="GO:0005886">
    <property type="term" value="C:plasma membrane"/>
    <property type="evidence" value="ECO:0007669"/>
    <property type="project" value="TreeGrafter"/>
</dbReference>
<gene>
    <name evidence="10" type="ORF">PENTCL1PPCAC_97</name>
</gene>
<feature type="active site" description="Nucleophile" evidence="6">
    <location>
        <position position="488"/>
    </location>
</feature>
<dbReference type="FunFam" id="1.10.246.130:FF:000005">
    <property type="entry name" value="Gamma-glutamyltranspeptidase 1, putative"/>
    <property type="match status" value="1"/>
</dbReference>
<feature type="transmembrane region" description="Helical" evidence="9">
    <location>
        <begin position="43"/>
        <end position="65"/>
    </location>
</feature>
<dbReference type="Proteomes" id="UP001432027">
    <property type="component" value="Unassembled WGS sequence"/>
</dbReference>
<dbReference type="SUPFAM" id="SSF56235">
    <property type="entry name" value="N-terminal nucleophile aminohydrolases (Ntn hydrolases)"/>
    <property type="match status" value="1"/>
</dbReference>
<dbReference type="InterPro" id="IPR000101">
    <property type="entry name" value="GGT_peptidase"/>
</dbReference>
<comment type="caution">
    <text evidence="10">The sequence shown here is derived from an EMBL/GenBank/DDBJ whole genome shotgun (WGS) entry which is preliminary data.</text>
</comment>
<dbReference type="PANTHER" id="PTHR11686">
    <property type="entry name" value="GAMMA GLUTAMYL TRANSPEPTIDASE"/>
    <property type="match status" value="1"/>
</dbReference>
<dbReference type="InterPro" id="IPR029055">
    <property type="entry name" value="Ntn_hydrolases_N"/>
</dbReference>
<evidence type="ECO:0000256" key="2">
    <source>
        <dbReference type="ARBA" id="ARBA00022679"/>
    </source>
</evidence>
<evidence type="ECO:0000256" key="1">
    <source>
        <dbReference type="ARBA" id="ARBA00022670"/>
    </source>
</evidence>
<evidence type="ECO:0000313" key="10">
    <source>
        <dbReference type="EMBL" id="GMS77922.1"/>
    </source>
</evidence>
<keyword evidence="3" id="KW-0378">Hydrolase</keyword>
<dbReference type="Gene3D" id="3.60.20.40">
    <property type="match status" value="1"/>
</dbReference>
<dbReference type="InterPro" id="IPR043138">
    <property type="entry name" value="GGT_lsub"/>
</dbReference>
<feature type="binding site" evidence="7">
    <location>
        <position position="200"/>
    </location>
    <ligand>
        <name>L-glutamate</name>
        <dbReference type="ChEBI" id="CHEBI:29985"/>
    </ligand>
</feature>
<keyword evidence="5" id="KW-0012">Acyltransferase</keyword>
<evidence type="ECO:0000256" key="4">
    <source>
        <dbReference type="ARBA" id="ARBA00023180"/>
    </source>
</evidence>
<evidence type="ECO:0000256" key="5">
    <source>
        <dbReference type="ARBA" id="ARBA00023315"/>
    </source>
</evidence>
<keyword evidence="9" id="KW-0472">Membrane</keyword>
<feature type="binding site" evidence="7">
    <location>
        <begin position="557"/>
        <end position="558"/>
    </location>
    <ligand>
        <name>L-glutamate</name>
        <dbReference type="ChEBI" id="CHEBI:29985"/>
    </ligand>
</feature>
<keyword evidence="11" id="KW-1185">Reference proteome</keyword>
<dbReference type="PRINTS" id="PR01210">
    <property type="entry name" value="GGTRANSPTASE"/>
</dbReference>
<evidence type="ECO:0000256" key="6">
    <source>
        <dbReference type="PIRSR" id="PIRSR600101-1"/>
    </source>
</evidence>
<keyword evidence="9" id="KW-0812">Transmembrane</keyword>
<evidence type="ECO:0000256" key="8">
    <source>
        <dbReference type="SAM" id="MobiDB-lite"/>
    </source>
</evidence>
<sequence length="563" mass="61552">VHPPSPPDGVFSIAVSRPPLPTSDKGAYRREEESPLRNTDMPYIVMVIQSVIIFITLSAFILYVFSPRSLPLLNPTAAPSFTVTFETADRLPFPPPPPLPPLNPSDDVVVDDEDGKKALPSHHSHSMLARFKKAAVVSDHGICSEIGRSILTKGGNAIDVAIATLFCVGVTNPQSSGIGGGFFMQIYMKETCECKTINARETAPKDIDIKAYQKNPNHTSYGWKSIGVPGEIKGFWHAFNTFGSGNPSSGGKVKWGELIEPTIKLCSEGIPVSEYLATILETTKDKVSRNNELRMMFTNPATNVFYKEGEIMHRPKLAKTLQRLADAADPAELFYKGEMAQTIVKEIQEGGGYLTLEDLEDYEAADKPSVTSSITPTISQCGPPPPSSWIVTQLIVKVMAELYPEPRRREDLDTVLFYHRLIEAEKFAYALRTHLGDPYHLKKEMAYFIRNLTDPTTAKIIAAKISDVGPLPKETYQSDGYVKEDHGTSHVSVIDEQGNAVAVTSTINLRLGSNVASSLGIIWNDQMDDFSVPGHSNAFGFAASAANSMEPGKTPMSSMSPTI</sequence>
<dbReference type="AlphaFoldDB" id="A0AAV5S5Y6"/>
<organism evidence="10 11">
    <name type="scientific">Pristionchus entomophagus</name>
    <dbReference type="NCBI Taxonomy" id="358040"/>
    <lineage>
        <taxon>Eukaryota</taxon>
        <taxon>Metazoa</taxon>
        <taxon>Ecdysozoa</taxon>
        <taxon>Nematoda</taxon>
        <taxon>Chromadorea</taxon>
        <taxon>Rhabditida</taxon>
        <taxon>Rhabditina</taxon>
        <taxon>Diplogasteromorpha</taxon>
        <taxon>Diplogasteroidea</taxon>
        <taxon>Neodiplogasteridae</taxon>
        <taxon>Pristionchus</taxon>
    </lineage>
</organism>
<keyword evidence="2" id="KW-0808">Transferase</keyword>
<dbReference type="GO" id="GO:0036374">
    <property type="term" value="F:glutathione hydrolase activity"/>
    <property type="evidence" value="ECO:0007669"/>
    <property type="project" value="InterPro"/>
</dbReference>
<feature type="region of interest" description="Disordered" evidence="8">
    <location>
        <begin position="1"/>
        <end position="34"/>
    </location>
</feature>
<dbReference type="Gene3D" id="1.10.246.130">
    <property type="match status" value="1"/>
</dbReference>
<dbReference type="EMBL" id="BTSX01000001">
    <property type="protein sequence ID" value="GMS77922.1"/>
    <property type="molecule type" value="Genomic_DNA"/>
</dbReference>
<proteinExistence type="predicted"/>
<feature type="binding site" evidence="7">
    <location>
        <position position="529"/>
    </location>
    <ligand>
        <name>L-glutamate</name>
        <dbReference type="ChEBI" id="CHEBI:29985"/>
    </ligand>
</feature>
<dbReference type="Pfam" id="PF01019">
    <property type="entry name" value="G_glu_transpept"/>
    <property type="match status" value="1"/>
</dbReference>
<evidence type="ECO:0000256" key="3">
    <source>
        <dbReference type="ARBA" id="ARBA00022801"/>
    </source>
</evidence>
<keyword evidence="4" id="KW-0325">Glycoprotein</keyword>
<dbReference type="InterPro" id="IPR043137">
    <property type="entry name" value="GGT_ssub_C"/>
</dbReference>
<protein>
    <recommendedName>
        <fullName evidence="12">Gamma-glutamyltranspeptidase</fullName>
    </recommendedName>
</protein>
<evidence type="ECO:0000256" key="7">
    <source>
        <dbReference type="PIRSR" id="PIRSR600101-2"/>
    </source>
</evidence>
<feature type="non-terminal residue" evidence="10">
    <location>
        <position position="563"/>
    </location>
</feature>
<evidence type="ECO:0008006" key="12">
    <source>
        <dbReference type="Google" id="ProtNLM"/>
    </source>
</evidence>